<sequence>MERIGDRAILRLPIEASAALPSRGQAAVRARLNGHDFETVIEPDGRRGHWLAIDDGLWEALALSDGQRLALELEPTKDWPEPDLPTDFQTALADAPDLSETWQSITTMARWEWVRWINATKNPQTRQRRVDVGISKLRSGKRRPCCFDLASCTDPDLSKSGKLVDIG</sequence>
<dbReference type="InterPro" id="IPR037079">
    <property type="entry name" value="AF2212/PG0164-like_sf"/>
</dbReference>
<dbReference type="eggNOG" id="COG4430">
    <property type="taxonomic scope" value="Bacteria"/>
</dbReference>
<dbReference type="SUPFAM" id="SSF141694">
    <property type="entry name" value="AF2212/PG0164-like"/>
    <property type="match status" value="1"/>
</dbReference>
<reference evidence="1 2" key="1">
    <citation type="submission" date="2011-05" db="EMBL/GenBank/DDBJ databases">
        <title>Whole genome sequence of Microlunatus phosphovorus NM-1.</title>
        <authorList>
            <person name="Hosoyama A."/>
            <person name="Sasaki K."/>
            <person name="Harada T."/>
            <person name="Igarashi R."/>
            <person name="Kawakoshi A."/>
            <person name="Sasagawa M."/>
            <person name="Fukada J."/>
            <person name="Nakamura S."/>
            <person name="Katano Y."/>
            <person name="Hanada S."/>
            <person name="Kamagata Y."/>
            <person name="Nakamura N."/>
            <person name="Yamazaki S."/>
            <person name="Fujita N."/>
        </authorList>
    </citation>
    <scope>NUCLEOTIDE SEQUENCE [LARGE SCALE GENOMIC DNA]</scope>
    <source>
        <strain evidence="2">ATCC 700054 / DSM 10555 / JCM 9379 / NBRC 101784 / NCIMB 13414 / VKM Ac-1990 / NM-1</strain>
    </source>
</reference>
<dbReference type="HOGENOM" id="CLU_124854_0_0_11"/>
<dbReference type="EMBL" id="AP012204">
    <property type="protein sequence ID" value="BAK36327.1"/>
    <property type="molecule type" value="Genomic_DNA"/>
</dbReference>
<dbReference type="STRING" id="1032480.MLP_33130"/>
<dbReference type="KEGG" id="mph:MLP_33130"/>
<gene>
    <name evidence="1" type="ordered locus">MLP_33130</name>
</gene>
<protein>
    <recommendedName>
        <fullName evidence="3">DUF1905 domain-containing protein</fullName>
    </recommendedName>
</protein>
<keyword evidence="2" id="KW-1185">Reference proteome</keyword>
<dbReference type="AlphaFoldDB" id="F5XM70"/>
<accession>F5XM70</accession>
<dbReference type="Gene3D" id="2.40.30.100">
    <property type="entry name" value="AF2212/PG0164-like"/>
    <property type="match status" value="1"/>
</dbReference>
<name>F5XM70_MICPN</name>
<dbReference type="Pfam" id="PF08922">
    <property type="entry name" value="DUF1905"/>
    <property type="match status" value="1"/>
</dbReference>
<evidence type="ECO:0008006" key="3">
    <source>
        <dbReference type="Google" id="ProtNLM"/>
    </source>
</evidence>
<dbReference type="Proteomes" id="UP000007947">
    <property type="component" value="Chromosome"/>
</dbReference>
<dbReference type="Pfam" id="PF13376">
    <property type="entry name" value="OmdA"/>
    <property type="match status" value="1"/>
</dbReference>
<evidence type="ECO:0000313" key="2">
    <source>
        <dbReference type="Proteomes" id="UP000007947"/>
    </source>
</evidence>
<dbReference type="InterPro" id="IPR015018">
    <property type="entry name" value="DUF1905"/>
</dbReference>
<evidence type="ECO:0000313" key="1">
    <source>
        <dbReference type="EMBL" id="BAK36327.1"/>
    </source>
</evidence>
<organism evidence="1 2">
    <name type="scientific">Microlunatus phosphovorus (strain ATCC 700054 / DSM 10555 / JCM 9379 / NBRC 101784 / NCIMB 13414 / VKM Ac-1990 / NM-1)</name>
    <dbReference type="NCBI Taxonomy" id="1032480"/>
    <lineage>
        <taxon>Bacteria</taxon>
        <taxon>Bacillati</taxon>
        <taxon>Actinomycetota</taxon>
        <taxon>Actinomycetes</taxon>
        <taxon>Propionibacteriales</taxon>
        <taxon>Propionibacteriaceae</taxon>
        <taxon>Microlunatus</taxon>
    </lineage>
</organism>
<proteinExistence type="predicted"/>